<comment type="similarity">
    <text evidence="1">Belongs to the LysR transcriptional regulatory family.</text>
</comment>
<evidence type="ECO:0000256" key="1">
    <source>
        <dbReference type="ARBA" id="ARBA00009437"/>
    </source>
</evidence>
<dbReference type="InterPro" id="IPR000847">
    <property type="entry name" value="LysR_HTH_N"/>
</dbReference>
<evidence type="ECO:0000259" key="5">
    <source>
        <dbReference type="PROSITE" id="PS50931"/>
    </source>
</evidence>
<evidence type="ECO:0000256" key="4">
    <source>
        <dbReference type="ARBA" id="ARBA00023163"/>
    </source>
</evidence>
<dbReference type="GO" id="GO:0003700">
    <property type="term" value="F:DNA-binding transcription factor activity"/>
    <property type="evidence" value="ECO:0007669"/>
    <property type="project" value="InterPro"/>
</dbReference>
<reference evidence="6 7" key="1">
    <citation type="submission" date="2020-08" db="EMBL/GenBank/DDBJ databases">
        <title>Functional genomics of gut bacteria from endangered species of beetles.</title>
        <authorList>
            <person name="Carlos-Shanley C."/>
        </authorList>
    </citation>
    <scope>NUCLEOTIDE SEQUENCE [LARGE SCALE GENOMIC DNA]</scope>
    <source>
        <strain evidence="6 7">S00179</strain>
    </source>
</reference>
<dbReference type="GO" id="GO:0003677">
    <property type="term" value="F:DNA binding"/>
    <property type="evidence" value="ECO:0007669"/>
    <property type="project" value="UniProtKB-KW"/>
</dbReference>
<dbReference type="CDD" id="cd08422">
    <property type="entry name" value="PBP2_CrgA_like"/>
    <property type="match status" value="1"/>
</dbReference>
<dbReference type="Pfam" id="PF00126">
    <property type="entry name" value="HTH_1"/>
    <property type="match status" value="1"/>
</dbReference>
<feature type="domain" description="HTH lysR-type" evidence="5">
    <location>
        <begin position="1"/>
        <end position="59"/>
    </location>
</feature>
<dbReference type="InterPro" id="IPR036390">
    <property type="entry name" value="WH_DNA-bd_sf"/>
</dbReference>
<dbReference type="InterPro" id="IPR036388">
    <property type="entry name" value="WH-like_DNA-bd_sf"/>
</dbReference>
<keyword evidence="3 6" id="KW-0238">DNA-binding</keyword>
<evidence type="ECO:0000313" key="7">
    <source>
        <dbReference type="Proteomes" id="UP000566995"/>
    </source>
</evidence>
<name>A0A7W7KNW3_PSENT</name>
<dbReference type="Gene3D" id="1.10.10.10">
    <property type="entry name" value="Winged helix-like DNA-binding domain superfamily/Winged helix DNA-binding domain"/>
    <property type="match status" value="1"/>
</dbReference>
<dbReference type="Gene3D" id="3.40.190.290">
    <property type="match status" value="1"/>
</dbReference>
<comment type="caution">
    <text evidence="6">The sequence shown here is derived from an EMBL/GenBank/DDBJ whole genome shotgun (WGS) entry which is preliminary data.</text>
</comment>
<keyword evidence="2" id="KW-0805">Transcription regulation</keyword>
<dbReference type="Pfam" id="PF03466">
    <property type="entry name" value="LysR_substrate"/>
    <property type="match status" value="1"/>
</dbReference>
<dbReference type="FunFam" id="1.10.10.10:FF:000001">
    <property type="entry name" value="LysR family transcriptional regulator"/>
    <property type="match status" value="1"/>
</dbReference>
<evidence type="ECO:0000313" key="6">
    <source>
        <dbReference type="EMBL" id="MBB4866260.1"/>
    </source>
</evidence>
<dbReference type="PANTHER" id="PTHR30537">
    <property type="entry name" value="HTH-TYPE TRANSCRIPTIONAL REGULATOR"/>
    <property type="match status" value="1"/>
</dbReference>
<dbReference type="Proteomes" id="UP000566995">
    <property type="component" value="Unassembled WGS sequence"/>
</dbReference>
<organism evidence="6 7">
    <name type="scientific">Pseudomonas nitroreducens</name>
    <dbReference type="NCBI Taxonomy" id="46680"/>
    <lineage>
        <taxon>Bacteria</taxon>
        <taxon>Pseudomonadati</taxon>
        <taxon>Pseudomonadota</taxon>
        <taxon>Gammaproteobacteria</taxon>
        <taxon>Pseudomonadales</taxon>
        <taxon>Pseudomonadaceae</taxon>
        <taxon>Pseudomonas</taxon>
    </lineage>
</organism>
<evidence type="ECO:0000256" key="2">
    <source>
        <dbReference type="ARBA" id="ARBA00023015"/>
    </source>
</evidence>
<sequence length="303" mass="33673">MDTLKALHCFVRAVELGSLSAVARESASSQPTVSKTMAALERQVGTQLLIRSTTRVQPTEQGRRFYEHARQTLESYAEGVSEARGETEQVRGRLRVSAPVSLGVLRLNALLLEFMQRHPEVEVELLLNDRFVDLAEEGIDLALRLGGELPEQLIARPLARSPRYLVASPRWIAQQPALASPADLPLADYLRFAWLDAGQNLLLRHADGRDLNLATRSRYTVNSSLAIRESYCLGAGFGLTPAWLVADLLAEGTLQQLLPDWRGPTQEASLLYPSRRYLPARTRALIDFLIERLPQLPGFEALG</sequence>
<dbReference type="PROSITE" id="PS50931">
    <property type="entry name" value="HTH_LYSR"/>
    <property type="match status" value="1"/>
</dbReference>
<dbReference type="EMBL" id="JACHLI010000025">
    <property type="protein sequence ID" value="MBB4866260.1"/>
    <property type="molecule type" value="Genomic_DNA"/>
</dbReference>
<dbReference type="SUPFAM" id="SSF53850">
    <property type="entry name" value="Periplasmic binding protein-like II"/>
    <property type="match status" value="1"/>
</dbReference>
<evidence type="ECO:0000256" key="3">
    <source>
        <dbReference type="ARBA" id="ARBA00023125"/>
    </source>
</evidence>
<dbReference type="RefSeq" id="WP_184594559.1">
    <property type="nucleotide sequence ID" value="NZ_JACHLI010000025.1"/>
</dbReference>
<dbReference type="PANTHER" id="PTHR30537:SF80">
    <property type="entry name" value="TRANSCRIPTIONAL REGULATOR"/>
    <property type="match status" value="1"/>
</dbReference>
<dbReference type="InterPro" id="IPR005119">
    <property type="entry name" value="LysR_subst-bd"/>
</dbReference>
<proteinExistence type="inferred from homology"/>
<gene>
    <name evidence="6" type="ORF">HNP46_005165</name>
</gene>
<protein>
    <submittedName>
        <fullName evidence="6">DNA-binding transcriptional LysR family regulator</fullName>
    </submittedName>
</protein>
<keyword evidence="4" id="KW-0804">Transcription</keyword>
<dbReference type="SUPFAM" id="SSF46785">
    <property type="entry name" value="Winged helix' DNA-binding domain"/>
    <property type="match status" value="1"/>
</dbReference>
<accession>A0A7W7KNW3</accession>
<dbReference type="AlphaFoldDB" id="A0A7W7KNW3"/>
<dbReference type="InterPro" id="IPR058163">
    <property type="entry name" value="LysR-type_TF_proteobact-type"/>
</dbReference>